<feature type="transmembrane region" description="Helical" evidence="1">
    <location>
        <begin position="6"/>
        <end position="31"/>
    </location>
</feature>
<dbReference type="Proteomes" id="UP001597365">
    <property type="component" value="Unassembled WGS sequence"/>
</dbReference>
<accession>A0ABW4PEB7</accession>
<name>A0ABW4PEB7_9ACTN</name>
<dbReference type="RefSeq" id="WP_380896335.1">
    <property type="nucleotide sequence ID" value="NZ_JBHUFU010000001.1"/>
</dbReference>
<keyword evidence="1" id="KW-0472">Membrane</keyword>
<sequence length="165" mass="16996">MEGLTALTLLTGTVTTGLMAGLFAGFAYAVMPGLGRGDDRTFTAAMRQINRAILNGWFLSCFLGTPVVLGLAVVLLWTGEDRSALPPAAAGLALYLVVFAVTAAGNVPLNGRLDADGGGGEDGDAAARERFESSWNRWNTVRAAACTAALACLAWALVVYGGGAR</sequence>
<gene>
    <name evidence="2" type="ORF">ACFSJS_03025</name>
</gene>
<protein>
    <submittedName>
        <fullName evidence="2">DUF1772 domain-containing protein</fullName>
    </submittedName>
</protein>
<keyword evidence="1" id="KW-0812">Transmembrane</keyword>
<dbReference type="Pfam" id="PF08592">
    <property type="entry name" value="Anthrone_oxy"/>
    <property type="match status" value="1"/>
</dbReference>
<feature type="transmembrane region" description="Helical" evidence="1">
    <location>
        <begin position="84"/>
        <end position="104"/>
    </location>
</feature>
<feature type="transmembrane region" description="Helical" evidence="1">
    <location>
        <begin position="140"/>
        <end position="160"/>
    </location>
</feature>
<evidence type="ECO:0000256" key="1">
    <source>
        <dbReference type="SAM" id="Phobius"/>
    </source>
</evidence>
<reference evidence="3" key="1">
    <citation type="journal article" date="2019" name="Int. J. Syst. Evol. Microbiol.">
        <title>The Global Catalogue of Microorganisms (GCM) 10K type strain sequencing project: providing services to taxonomists for standard genome sequencing and annotation.</title>
        <authorList>
            <consortium name="The Broad Institute Genomics Platform"/>
            <consortium name="The Broad Institute Genome Sequencing Center for Infectious Disease"/>
            <person name="Wu L."/>
            <person name="Ma J."/>
        </authorList>
    </citation>
    <scope>NUCLEOTIDE SEQUENCE [LARGE SCALE GENOMIC DNA]</scope>
    <source>
        <strain evidence="3">CGMCC 4.7455</strain>
    </source>
</reference>
<feature type="transmembrane region" description="Helical" evidence="1">
    <location>
        <begin position="52"/>
        <end position="78"/>
    </location>
</feature>
<dbReference type="EMBL" id="JBHUFU010000001">
    <property type="protein sequence ID" value="MFD1828639.1"/>
    <property type="molecule type" value="Genomic_DNA"/>
</dbReference>
<comment type="caution">
    <text evidence="2">The sequence shown here is derived from an EMBL/GenBank/DDBJ whole genome shotgun (WGS) entry which is preliminary data.</text>
</comment>
<proteinExistence type="predicted"/>
<organism evidence="2 3">
    <name type="scientific">Streptomyces desertarenae</name>
    <dbReference type="NCBI Taxonomy" id="2666184"/>
    <lineage>
        <taxon>Bacteria</taxon>
        <taxon>Bacillati</taxon>
        <taxon>Actinomycetota</taxon>
        <taxon>Actinomycetes</taxon>
        <taxon>Kitasatosporales</taxon>
        <taxon>Streptomycetaceae</taxon>
        <taxon>Streptomyces</taxon>
    </lineage>
</organism>
<evidence type="ECO:0000313" key="3">
    <source>
        <dbReference type="Proteomes" id="UP001597365"/>
    </source>
</evidence>
<keyword evidence="1" id="KW-1133">Transmembrane helix</keyword>
<evidence type="ECO:0000313" key="2">
    <source>
        <dbReference type="EMBL" id="MFD1828639.1"/>
    </source>
</evidence>
<dbReference type="InterPro" id="IPR013901">
    <property type="entry name" value="Anthrone_oxy"/>
</dbReference>
<keyword evidence="3" id="KW-1185">Reference proteome</keyword>